<gene>
    <name evidence="1" type="ORF">SCAR479_08188</name>
</gene>
<dbReference type="EMBL" id="JARVKM010000036">
    <property type="protein sequence ID" value="KAK9775212.1"/>
    <property type="molecule type" value="Genomic_DNA"/>
</dbReference>
<sequence>MAQLHPSPSPGAPQPATISPFIQFYIHPSRPDTPPLTPQQERSLRVFDPDDEAQLKETGCLVPTQYGQSYILKNHEVGHQHPGAPSAREYPVLLGSIACFVYLGFSPTKAGDLGALFFNGYQMNLRRRWRFVHDALDVVCFCPLPDVKQPTVDMEPLIGALGLNDELREVFEELGDRLFVDHMSIKSWAQDIIRSRFVELQQVASRSLDRGKAIRNEMDIQRAL</sequence>
<dbReference type="Proteomes" id="UP001465668">
    <property type="component" value="Unassembled WGS sequence"/>
</dbReference>
<organism evidence="1 2">
    <name type="scientific">Seiridium cardinale</name>
    <dbReference type="NCBI Taxonomy" id="138064"/>
    <lineage>
        <taxon>Eukaryota</taxon>
        <taxon>Fungi</taxon>
        <taxon>Dikarya</taxon>
        <taxon>Ascomycota</taxon>
        <taxon>Pezizomycotina</taxon>
        <taxon>Sordariomycetes</taxon>
        <taxon>Xylariomycetidae</taxon>
        <taxon>Amphisphaeriales</taxon>
        <taxon>Sporocadaceae</taxon>
        <taxon>Seiridium</taxon>
    </lineage>
</organism>
<evidence type="ECO:0000313" key="1">
    <source>
        <dbReference type="EMBL" id="KAK9775212.1"/>
    </source>
</evidence>
<reference evidence="1 2" key="1">
    <citation type="submission" date="2024-02" db="EMBL/GenBank/DDBJ databases">
        <title>First draft genome assembly of two strains of Seiridium cardinale.</title>
        <authorList>
            <person name="Emiliani G."/>
            <person name="Scali E."/>
        </authorList>
    </citation>
    <scope>NUCLEOTIDE SEQUENCE [LARGE SCALE GENOMIC DNA]</scope>
    <source>
        <strain evidence="1 2">BM-138-000479</strain>
    </source>
</reference>
<name>A0ABR2XN28_9PEZI</name>
<comment type="caution">
    <text evidence="1">The sequence shown here is derived from an EMBL/GenBank/DDBJ whole genome shotgun (WGS) entry which is preliminary data.</text>
</comment>
<proteinExistence type="predicted"/>
<keyword evidence="2" id="KW-1185">Reference proteome</keyword>
<evidence type="ECO:0000313" key="2">
    <source>
        <dbReference type="Proteomes" id="UP001465668"/>
    </source>
</evidence>
<protein>
    <submittedName>
        <fullName evidence="1">Uncharacterized protein</fullName>
    </submittedName>
</protein>
<accession>A0ABR2XN28</accession>